<evidence type="ECO:0000256" key="2">
    <source>
        <dbReference type="SAM" id="Phobius"/>
    </source>
</evidence>
<feature type="region of interest" description="Disordered" evidence="1">
    <location>
        <begin position="1"/>
        <end position="30"/>
    </location>
</feature>
<reference evidence="3 4" key="1">
    <citation type="submission" date="2018-03" db="EMBL/GenBank/DDBJ databases">
        <title>Genomic Encyclopedia of Archaeal and Bacterial Type Strains, Phase II (KMG-II): from individual species to whole genera.</title>
        <authorList>
            <person name="Goeker M."/>
        </authorList>
    </citation>
    <scope>NUCLEOTIDE SEQUENCE [LARGE SCALE GENOMIC DNA]</scope>
    <source>
        <strain evidence="3 4">DSM 21548</strain>
    </source>
</reference>
<dbReference type="AlphaFoldDB" id="A0A2P8GVT8"/>
<organism evidence="3 4">
    <name type="scientific">Labedella gwakjiensis</name>
    <dbReference type="NCBI Taxonomy" id="390269"/>
    <lineage>
        <taxon>Bacteria</taxon>
        <taxon>Bacillati</taxon>
        <taxon>Actinomycetota</taxon>
        <taxon>Actinomycetes</taxon>
        <taxon>Micrococcales</taxon>
        <taxon>Microbacteriaceae</taxon>
        <taxon>Labedella</taxon>
    </lineage>
</organism>
<evidence type="ECO:0000313" key="3">
    <source>
        <dbReference type="EMBL" id="PSL38069.1"/>
    </source>
</evidence>
<name>A0A2P8GVT8_9MICO</name>
<keyword evidence="2" id="KW-0472">Membrane</keyword>
<dbReference type="Gene3D" id="3.30.505.20">
    <property type="match status" value="1"/>
</dbReference>
<evidence type="ECO:0008006" key="5">
    <source>
        <dbReference type="Google" id="ProtNLM"/>
    </source>
</evidence>
<evidence type="ECO:0000313" key="4">
    <source>
        <dbReference type="Proteomes" id="UP000241203"/>
    </source>
</evidence>
<evidence type="ECO:0000256" key="1">
    <source>
        <dbReference type="SAM" id="MobiDB-lite"/>
    </source>
</evidence>
<gene>
    <name evidence="3" type="ORF">CLV49_1681</name>
</gene>
<feature type="compositionally biased region" description="Polar residues" evidence="1">
    <location>
        <begin position="79"/>
        <end position="99"/>
    </location>
</feature>
<dbReference type="Proteomes" id="UP000241203">
    <property type="component" value="Unassembled WGS sequence"/>
</dbReference>
<sequence>MASVPVVHNDVMTNNYGDIGSNGTTPAKRSTTKRTALLIGGGVLAAAVLVGGGVALGASLSDDDDDRRVSDTADLGDQVTGQDDASTDGGTTPSGAPTTLTHVGTADADEINDVIATAADVAASDGLGGVATDVDATNVGGWDVQFEATNGDETTVSVDADGTARVSDTDVADDDQGPTGELDVQTVEAIVAAALAESDGVITDISIDDDGRSPYDVTVLRADRTTVEIDLGADFSVLSSDVDTED</sequence>
<proteinExistence type="predicted"/>
<dbReference type="EMBL" id="PYAU01000001">
    <property type="protein sequence ID" value="PSL38069.1"/>
    <property type="molecule type" value="Genomic_DNA"/>
</dbReference>
<keyword evidence="2" id="KW-1133">Transmembrane helix</keyword>
<protein>
    <recommendedName>
        <fullName evidence="5">PepSY domain-containing protein</fullName>
    </recommendedName>
</protein>
<comment type="caution">
    <text evidence="3">The sequence shown here is derived from an EMBL/GenBank/DDBJ whole genome shotgun (WGS) entry which is preliminary data.</text>
</comment>
<feature type="compositionally biased region" description="Polar residues" evidence="1">
    <location>
        <begin position="11"/>
        <end position="29"/>
    </location>
</feature>
<keyword evidence="2" id="KW-0812">Transmembrane</keyword>
<accession>A0A2P8GVT8</accession>
<feature type="transmembrane region" description="Helical" evidence="2">
    <location>
        <begin position="36"/>
        <end position="60"/>
    </location>
</feature>
<feature type="region of interest" description="Disordered" evidence="1">
    <location>
        <begin position="59"/>
        <end position="99"/>
    </location>
</feature>